<keyword evidence="2" id="KW-1185">Reference proteome</keyword>
<evidence type="ECO:0000313" key="2">
    <source>
        <dbReference type="Proteomes" id="UP001153321"/>
    </source>
</evidence>
<reference evidence="1" key="1">
    <citation type="submission" date="2022-02" db="EMBL/GenBank/DDBJ databases">
        <authorList>
            <person name="King R."/>
        </authorList>
    </citation>
    <scope>NUCLEOTIDE SEQUENCE</scope>
</reference>
<dbReference type="EMBL" id="LR824537">
    <property type="protein sequence ID" value="CAH1645620.1"/>
    <property type="molecule type" value="Genomic_DNA"/>
</dbReference>
<name>A0A9P0N8R2_SPOLI</name>
<dbReference type="AlphaFoldDB" id="A0A9P0N8R2"/>
<proteinExistence type="predicted"/>
<evidence type="ECO:0000313" key="1">
    <source>
        <dbReference type="EMBL" id="CAH1645620.1"/>
    </source>
</evidence>
<protein>
    <submittedName>
        <fullName evidence="1">Uncharacterized protein</fullName>
    </submittedName>
</protein>
<sequence>MSSERYKFLISLKEDAITRRQVVTISPSDGMDSPPRQDTPVHFSKYFTDEDLQKVTEIIENSDEEKSAHDNDCKTTVCSMALSSMIRKEKDPVLSPPEVNSYDPILAPAPIMLKSPIMSNISSGIENDVSIESPNFSSVIAQEIAQLESVISPVPTTPLSLPVNSPMPIETQLSVTENTVTDIVPSPRHRHYMQENKIKVDYD</sequence>
<gene>
    <name evidence="1" type="ORF">SPLIT_LOCUS10971</name>
</gene>
<accession>A0A9P0N8R2</accession>
<dbReference type="Proteomes" id="UP001153321">
    <property type="component" value="Chromosome 6"/>
</dbReference>
<organism evidence="1 2">
    <name type="scientific">Spodoptera littoralis</name>
    <name type="common">Egyptian cotton leafworm</name>
    <dbReference type="NCBI Taxonomy" id="7109"/>
    <lineage>
        <taxon>Eukaryota</taxon>
        <taxon>Metazoa</taxon>
        <taxon>Ecdysozoa</taxon>
        <taxon>Arthropoda</taxon>
        <taxon>Hexapoda</taxon>
        <taxon>Insecta</taxon>
        <taxon>Pterygota</taxon>
        <taxon>Neoptera</taxon>
        <taxon>Endopterygota</taxon>
        <taxon>Lepidoptera</taxon>
        <taxon>Glossata</taxon>
        <taxon>Ditrysia</taxon>
        <taxon>Noctuoidea</taxon>
        <taxon>Noctuidae</taxon>
        <taxon>Amphipyrinae</taxon>
        <taxon>Spodoptera</taxon>
    </lineage>
</organism>